<proteinExistence type="predicted"/>
<dbReference type="AlphaFoldDB" id="A0AAD0PX57"/>
<dbReference type="RefSeq" id="WP_005742461.1">
    <property type="nucleotide sequence ID" value="NZ_CP031226.1"/>
</dbReference>
<keyword evidence="1" id="KW-0614">Plasmid</keyword>
<dbReference type="Proteomes" id="UP000006426">
    <property type="component" value="Plasmid pmppla107"/>
</dbReference>
<name>A0AAD0PX57_PSEAV</name>
<reference evidence="1 2" key="1">
    <citation type="journal article" date="2011" name="PLoS Pathog.">
        <title>Dynamic evolution of pathogenicity revealed by sequencing and comparative genomics of 19 Pseudomonas syringae isolates.</title>
        <authorList>
            <person name="Baltrus D.A."/>
            <person name="Nishimura M.T."/>
            <person name="Romanchuk A."/>
            <person name="Chang J.H."/>
            <person name="Mukhtar M.S."/>
            <person name="Cherkis K."/>
            <person name="Roach J."/>
            <person name="Grant S.R."/>
            <person name="Jones C.D."/>
            <person name="Dangl J.L."/>
        </authorList>
    </citation>
    <scope>NUCLEOTIDE SEQUENCE [LARGE SCALE GENOMIC DNA]</scope>
    <source>
        <strain evidence="1 2">M301315</strain>
    </source>
</reference>
<evidence type="ECO:0000313" key="2">
    <source>
        <dbReference type="Proteomes" id="UP000006426"/>
    </source>
</evidence>
<sequence>MAVYGSLKSFNEGKANGFVGYPRLYKIGDNPEDQFVHGVDQEGAPFILRVDVPSRFIEEAKKRSDIVVPTLSALSETHRKARTPCYADPDNGPGNPTGGVFMAEQVKVIDKEQGLYSCNWLSILRDVDDAPAPRLGVGYLEINTLVPKGFEYEEKKVKLTAMNRRFAELAASGRDIEEIDGISLLDYTQIREELALSMYREARQWFVAVDCQYGRMVDLNLGNEASVRRTLLELIESNSVNGMYGGVILRPVDESGSKRIVQMDAIRRLTHQYDYANTKIPAVDTLWDEFIGRGSGWMKKMARQGMKVEVIPTQRINGVKSNERFKKEFGTGFSKQLKAFVDKEFHHYPHVSFAFQNAYLACPIAVRTADTRDQASRSVGTVLLSNIHAYGKAIGNALELDSKAEATLTLSERPKPFVKPAREAVTDATYE</sequence>
<protein>
    <submittedName>
        <fullName evidence="1">Uncharacterized protein</fullName>
    </submittedName>
</protein>
<gene>
    <name evidence="1" type="ORF">PLA107_035020</name>
</gene>
<dbReference type="EMBL" id="CP031226">
    <property type="protein sequence ID" value="AXH60385.1"/>
    <property type="molecule type" value="Genomic_DNA"/>
</dbReference>
<geneLocation type="plasmid" evidence="2">
    <name>pmppla107</name>
</geneLocation>
<dbReference type="GeneID" id="39474792"/>
<organism evidence="1 2">
    <name type="scientific">Pseudomonas amygdali pv. lachrymans str. M301315</name>
    <dbReference type="NCBI Taxonomy" id="629260"/>
    <lineage>
        <taxon>Bacteria</taxon>
        <taxon>Pseudomonadati</taxon>
        <taxon>Pseudomonadota</taxon>
        <taxon>Gammaproteobacteria</taxon>
        <taxon>Pseudomonadales</taxon>
        <taxon>Pseudomonadaceae</taxon>
        <taxon>Pseudomonas</taxon>
        <taxon>Pseudomonas amygdali</taxon>
    </lineage>
</organism>
<accession>A0AAD0PX57</accession>
<evidence type="ECO:0000313" key="1">
    <source>
        <dbReference type="EMBL" id="AXH60385.1"/>
    </source>
</evidence>